<organism evidence="1">
    <name type="scientific">marine metagenome</name>
    <dbReference type="NCBI Taxonomy" id="408172"/>
    <lineage>
        <taxon>unclassified sequences</taxon>
        <taxon>metagenomes</taxon>
        <taxon>ecological metagenomes</taxon>
    </lineage>
</organism>
<protein>
    <submittedName>
        <fullName evidence="1">Uncharacterized protein</fullName>
    </submittedName>
</protein>
<sequence length="24" mass="2705">MSIQIIPVKIQKDIVPNDNLVDLV</sequence>
<evidence type="ECO:0000313" key="1">
    <source>
        <dbReference type="EMBL" id="SVA39389.1"/>
    </source>
</evidence>
<gene>
    <name evidence="1" type="ORF">METZ01_LOCUS92243</name>
</gene>
<dbReference type="AlphaFoldDB" id="A0A381VG87"/>
<proteinExistence type="predicted"/>
<feature type="non-terminal residue" evidence="1">
    <location>
        <position position="24"/>
    </location>
</feature>
<accession>A0A381VG87</accession>
<reference evidence="1" key="1">
    <citation type="submission" date="2018-05" db="EMBL/GenBank/DDBJ databases">
        <authorList>
            <person name="Lanie J.A."/>
            <person name="Ng W.-L."/>
            <person name="Kazmierczak K.M."/>
            <person name="Andrzejewski T.M."/>
            <person name="Davidsen T.M."/>
            <person name="Wayne K.J."/>
            <person name="Tettelin H."/>
            <person name="Glass J.I."/>
            <person name="Rusch D."/>
            <person name="Podicherti R."/>
            <person name="Tsui H.-C.T."/>
            <person name="Winkler M.E."/>
        </authorList>
    </citation>
    <scope>NUCLEOTIDE SEQUENCE</scope>
</reference>
<dbReference type="EMBL" id="UINC01008760">
    <property type="protein sequence ID" value="SVA39389.1"/>
    <property type="molecule type" value="Genomic_DNA"/>
</dbReference>
<name>A0A381VG87_9ZZZZ</name>